<dbReference type="InterPro" id="IPR022182">
    <property type="entry name" value="PstC_N"/>
</dbReference>
<evidence type="ECO:0000313" key="9">
    <source>
        <dbReference type="Proteomes" id="UP000233742"/>
    </source>
</evidence>
<dbReference type="PROSITE" id="PS50928">
    <property type="entry name" value="ABC_TM1"/>
    <property type="match status" value="1"/>
</dbReference>
<evidence type="ECO:0000256" key="6">
    <source>
        <dbReference type="RuleBase" id="RU363054"/>
    </source>
</evidence>
<dbReference type="CDD" id="cd06261">
    <property type="entry name" value="TM_PBP2"/>
    <property type="match status" value="1"/>
</dbReference>
<evidence type="ECO:0000256" key="2">
    <source>
        <dbReference type="ARBA" id="ARBA00022692"/>
    </source>
</evidence>
<keyword evidence="6" id="KW-0997">Cell inner membrane</keyword>
<dbReference type="OrthoDB" id="9785113at2"/>
<comment type="subcellular location">
    <subcellularLocation>
        <location evidence="6">Cell inner membrane</location>
        <topology evidence="6">Multi-pass membrane protein</topology>
    </subcellularLocation>
    <subcellularLocation>
        <location evidence="1 5">Cell membrane</location>
        <topology evidence="1 5">Multi-pass membrane protein</topology>
    </subcellularLocation>
</comment>
<comment type="similarity">
    <text evidence="6">Belongs to the binding-protein-dependent transport system permease family. CysTW subfamily.</text>
</comment>
<evidence type="ECO:0000256" key="4">
    <source>
        <dbReference type="ARBA" id="ARBA00023136"/>
    </source>
</evidence>
<keyword evidence="6" id="KW-0592">Phosphate transport</keyword>
<keyword evidence="9" id="KW-1185">Reference proteome</keyword>
<organism evidence="8 9">
    <name type="scientific">Paracoccus tegillarcae</name>
    <dbReference type="NCBI Taxonomy" id="1529068"/>
    <lineage>
        <taxon>Bacteria</taxon>
        <taxon>Pseudomonadati</taxon>
        <taxon>Pseudomonadota</taxon>
        <taxon>Alphaproteobacteria</taxon>
        <taxon>Rhodobacterales</taxon>
        <taxon>Paracoccaceae</taxon>
        <taxon>Paracoccus</taxon>
    </lineage>
</organism>
<dbReference type="InterPro" id="IPR000515">
    <property type="entry name" value="MetI-like"/>
</dbReference>
<protein>
    <recommendedName>
        <fullName evidence="6">Phosphate transport system permease protein</fullName>
    </recommendedName>
</protein>
<feature type="transmembrane region" description="Helical" evidence="5">
    <location>
        <begin position="224"/>
        <end position="253"/>
    </location>
</feature>
<evidence type="ECO:0000256" key="3">
    <source>
        <dbReference type="ARBA" id="ARBA00022989"/>
    </source>
</evidence>
<dbReference type="PANTHER" id="PTHR42727">
    <property type="entry name" value="PHOSPHATE TRANSPORT SYSTEM PERMEASE PROTEIN"/>
    <property type="match status" value="1"/>
</dbReference>
<name>A0A2K9F1F9_9RHOB</name>
<keyword evidence="4 5" id="KW-0472">Membrane</keyword>
<keyword evidence="2 5" id="KW-0812">Transmembrane</keyword>
<dbReference type="GO" id="GO:0005886">
    <property type="term" value="C:plasma membrane"/>
    <property type="evidence" value="ECO:0007669"/>
    <property type="project" value="UniProtKB-SubCell"/>
</dbReference>
<dbReference type="InterPro" id="IPR035906">
    <property type="entry name" value="MetI-like_sf"/>
</dbReference>
<evidence type="ECO:0000256" key="1">
    <source>
        <dbReference type="ARBA" id="ARBA00004651"/>
    </source>
</evidence>
<keyword evidence="3 5" id="KW-1133">Transmembrane helix</keyword>
<dbReference type="RefSeq" id="WP_101459644.1">
    <property type="nucleotide sequence ID" value="NZ_CP025408.1"/>
</dbReference>
<dbReference type="EMBL" id="CP025408">
    <property type="protein sequence ID" value="AUH32971.1"/>
    <property type="molecule type" value="Genomic_DNA"/>
</dbReference>
<keyword evidence="5" id="KW-0813">Transport</keyword>
<evidence type="ECO:0000259" key="7">
    <source>
        <dbReference type="PROSITE" id="PS50928"/>
    </source>
</evidence>
<dbReference type="Pfam" id="PF12501">
    <property type="entry name" value="DUF3708"/>
    <property type="match status" value="1"/>
</dbReference>
<dbReference type="AlphaFoldDB" id="A0A2K9F1F9"/>
<dbReference type="Pfam" id="PF00528">
    <property type="entry name" value="BPD_transp_1"/>
    <property type="match status" value="1"/>
</dbReference>
<keyword evidence="6" id="KW-1003">Cell membrane</keyword>
<dbReference type="Gene3D" id="1.10.3720.10">
    <property type="entry name" value="MetI-like"/>
    <property type="match status" value="1"/>
</dbReference>
<dbReference type="SUPFAM" id="SSF161098">
    <property type="entry name" value="MetI-like"/>
    <property type="match status" value="1"/>
</dbReference>
<reference evidence="8 9" key="1">
    <citation type="submission" date="2017-12" db="EMBL/GenBank/DDBJ databases">
        <authorList>
            <person name="Hurst M.R.H."/>
        </authorList>
    </citation>
    <scope>NUCLEOTIDE SEQUENCE [LARGE SCALE GENOMIC DNA]</scope>
    <source>
        <strain evidence="8 9">BM15</strain>
    </source>
</reference>
<feature type="transmembrane region" description="Helical" evidence="5">
    <location>
        <begin position="358"/>
        <end position="379"/>
    </location>
</feature>
<dbReference type="GO" id="GO:0005315">
    <property type="term" value="F:phosphate transmembrane transporter activity"/>
    <property type="evidence" value="ECO:0007669"/>
    <property type="project" value="InterPro"/>
</dbReference>
<dbReference type="KEGG" id="paro:CUV01_05795"/>
<feature type="transmembrane region" description="Helical" evidence="5">
    <location>
        <begin position="427"/>
        <end position="450"/>
    </location>
</feature>
<feature type="transmembrane region" description="Helical" evidence="5">
    <location>
        <begin position="39"/>
        <end position="63"/>
    </location>
</feature>
<feature type="domain" description="ABC transmembrane type-1" evidence="7">
    <location>
        <begin position="230"/>
        <end position="446"/>
    </location>
</feature>
<evidence type="ECO:0000256" key="5">
    <source>
        <dbReference type="RuleBase" id="RU363032"/>
    </source>
</evidence>
<proteinExistence type="inferred from homology"/>
<evidence type="ECO:0000313" key="8">
    <source>
        <dbReference type="EMBL" id="AUH32971.1"/>
    </source>
</evidence>
<feature type="transmembrane region" description="Helical" evidence="5">
    <location>
        <begin position="165"/>
        <end position="187"/>
    </location>
</feature>
<dbReference type="Proteomes" id="UP000233742">
    <property type="component" value="Chromosome"/>
</dbReference>
<dbReference type="PANTHER" id="PTHR42727:SF1">
    <property type="entry name" value="PHOSPHATE TRANSPORT SYSTEM PERMEASE"/>
    <property type="match status" value="1"/>
</dbReference>
<feature type="transmembrane region" description="Helical" evidence="5">
    <location>
        <begin position="273"/>
        <end position="294"/>
    </location>
</feature>
<dbReference type="InterPro" id="IPR011864">
    <property type="entry name" value="Phosphate_PstC"/>
</dbReference>
<dbReference type="GO" id="GO:0006817">
    <property type="term" value="P:phosphate ion transport"/>
    <property type="evidence" value="ECO:0007669"/>
    <property type="project" value="UniProtKB-KW"/>
</dbReference>
<feature type="transmembrane region" description="Helical" evidence="5">
    <location>
        <begin position="128"/>
        <end position="145"/>
    </location>
</feature>
<sequence>MVLFAFALLLTAAVIGYVFNRRAAVAIRSDGTRLHSLPYFHGLYAALLVLVPLLVLILVWLAFRGPVINMLVMNALPPDVLTGTGAGAPQLVSAEITSIANGQIFGQPDQWKLDAAAYMVRLQDISNWLLVIVVAGLGFGLLAFARRRVDAEFRARQGAEAIIHGVMVACSVFAILVTVGIILSLVFESIRFFRMVPITEFLFGTSWEPQMPIRADQIAAEGAFGWLPVLTGTLVITTVALFFAVPIGLFSAIYLNEFASRRVRKTIKPILEILAGIPTVVYGFFATLTVAPFLRDTGAAMGISVSPNTALAAGGVMAIMLIPFISSFTDDALSAVPRSLRDGSLALGSTRSETMLKVLFPAAIPGIVGGILLAVSRAIGETMIVVMAAGIMANLTLNPLDSVTTITVQIMTLLIGDTSFDSPKTLAAFALGLMLFIFTLLINILALRIVRKYRELYD</sequence>
<accession>A0A2K9F1F9</accession>
<feature type="transmembrane region" description="Helical" evidence="5">
    <location>
        <begin position="306"/>
        <end position="325"/>
    </location>
</feature>
<dbReference type="NCBIfam" id="TIGR02138">
    <property type="entry name" value="phosphate_pstC"/>
    <property type="match status" value="1"/>
</dbReference>
<comment type="function">
    <text evidence="6">Part of the binding-protein-dependent transport system for phosphate; probably responsible for the translocation of the substrate across the membrane.</text>
</comment>
<gene>
    <name evidence="8" type="primary">pstC</name>
    <name evidence="8" type="ORF">CUV01_05795</name>
</gene>